<protein>
    <submittedName>
        <fullName evidence="2">Uncharacterized protein</fullName>
    </submittedName>
</protein>
<name>A0ABR0PMH8_GOSAR</name>
<evidence type="ECO:0000256" key="1">
    <source>
        <dbReference type="SAM" id="MobiDB-lite"/>
    </source>
</evidence>
<sequence>MQTVITNFDYPRTVQFRLGDLVRQLSIPEFGIALGLYMDEFMDDNDLDTLHCHIHYSPSTCWRDLIPTLATYDPSRSKAPAHPPSLSYLHTILAHTLTGRRESTSVVTSHDAYFLWSNGERARHRPYLLYCLHHLPPDGAAQERGHLYRALCDSISALRVPQYSSQSPYLTLIGQMSSHGILSMLSMRMIEKRHGTYPPQYHLAQSTDEEDLEDIPDDVPPHHKDPPTQPPPPSRPVHSAASYADISERLTRLEQQCFQHFDNIDATLQ</sequence>
<evidence type="ECO:0000313" key="2">
    <source>
        <dbReference type="EMBL" id="KAK5825638.1"/>
    </source>
</evidence>
<dbReference type="Proteomes" id="UP001358586">
    <property type="component" value="Chromosome 6"/>
</dbReference>
<evidence type="ECO:0000313" key="3">
    <source>
        <dbReference type="Proteomes" id="UP001358586"/>
    </source>
</evidence>
<reference evidence="2 3" key="1">
    <citation type="submission" date="2023-03" db="EMBL/GenBank/DDBJ databases">
        <title>WGS of Gossypium arboreum.</title>
        <authorList>
            <person name="Yu D."/>
        </authorList>
    </citation>
    <scope>NUCLEOTIDE SEQUENCE [LARGE SCALE GENOMIC DNA]</scope>
    <source>
        <tissue evidence="2">Leaf</tissue>
    </source>
</reference>
<feature type="compositionally biased region" description="Acidic residues" evidence="1">
    <location>
        <begin position="207"/>
        <end position="217"/>
    </location>
</feature>
<organism evidence="2 3">
    <name type="scientific">Gossypium arboreum</name>
    <name type="common">Tree cotton</name>
    <name type="synonym">Gossypium nanking</name>
    <dbReference type="NCBI Taxonomy" id="29729"/>
    <lineage>
        <taxon>Eukaryota</taxon>
        <taxon>Viridiplantae</taxon>
        <taxon>Streptophyta</taxon>
        <taxon>Embryophyta</taxon>
        <taxon>Tracheophyta</taxon>
        <taxon>Spermatophyta</taxon>
        <taxon>Magnoliopsida</taxon>
        <taxon>eudicotyledons</taxon>
        <taxon>Gunneridae</taxon>
        <taxon>Pentapetalae</taxon>
        <taxon>rosids</taxon>
        <taxon>malvids</taxon>
        <taxon>Malvales</taxon>
        <taxon>Malvaceae</taxon>
        <taxon>Malvoideae</taxon>
        <taxon>Gossypium</taxon>
    </lineage>
</organism>
<accession>A0ABR0PMH8</accession>
<proteinExistence type="predicted"/>
<feature type="region of interest" description="Disordered" evidence="1">
    <location>
        <begin position="206"/>
        <end position="241"/>
    </location>
</feature>
<gene>
    <name evidence="2" type="ORF">PVK06_020495</name>
</gene>
<comment type="caution">
    <text evidence="2">The sequence shown here is derived from an EMBL/GenBank/DDBJ whole genome shotgun (WGS) entry which is preliminary data.</text>
</comment>
<dbReference type="EMBL" id="JARKNE010000006">
    <property type="protein sequence ID" value="KAK5825638.1"/>
    <property type="molecule type" value="Genomic_DNA"/>
</dbReference>
<keyword evidence="3" id="KW-1185">Reference proteome</keyword>